<proteinExistence type="inferred from homology"/>
<evidence type="ECO:0000256" key="7">
    <source>
        <dbReference type="RuleBase" id="RU003653"/>
    </source>
</evidence>
<evidence type="ECO:0000313" key="9">
    <source>
        <dbReference type="EMBL" id="TDT70657.1"/>
    </source>
</evidence>
<dbReference type="GO" id="GO:0005829">
    <property type="term" value="C:cytosol"/>
    <property type="evidence" value="ECO:0007669"/>
    <property type="project" value="TreeGrafter"/>
</dbReference>
<feature type="domain" description="Peptidase M24" evidence="8">
    <location>
        <begin position="12"/>
        <end position="244"/>
    </location>
</feature>
<reference evidence="9 10" key="1">
    <citation type="submission" date="2019-03" db="EMBL/GenBank/DDBJ databases">
        <title>Genomic Encyclopedia of Type Strains, Phase IV (KMG-IV): sequencing the most valuable type-strain genomes for metagenomic binning, comparative biology and taxonomic classification.</title>
        <authorList>
            <person name="Goeker M."/>
        </authorList>
    </citation>
    <scope>NUCLEOTIDE SEQUENCE [LARGE SCALE GENOMIC DNA]</scope>
    <source>
        <strain evidence="9 10">DSM 100055</strain>
    </source>
</reference>
<gene>
    <name evidence="6" type="primary">map</name>
    <name evidence="9" type="ORF">EV215_1210</name>
</gene>
<evidence type="ECO:0000313" key="10">
    <source>
        <dbReference type="Proteomes" id="UP000294678"/>
    </source>
</evidence>
<dbReference type="GO" id="GO:0004239">
    <property type="term" value="F:initiator methionyl aminopeptidase activity"/>
    <property type="evidence" value="ECO:0007669"/>
    <property type="project" value="UniProtKB-UniRule"/>
</dbReference>
<evidence type="ECO:0000256" key="1">
    <source>
        <dbReference type="ARBA" id="ARBA00002521"/>
    </source>
</evidence>
<evidence type="ECO:0000259" key="8">
    <source>
        <dbReference type="Pfam" id="PF00557"/>
    </source>
</evidence>
<keyword evidence="10" id="KW-1185">Reference proteome</keyword>
<dbReference type="CDD" id="cd01086">
    <property type="entry name" value="MetAP1"/>
    <property type="match status" value="1"/>
</dbReference>
<keyword evidence="3 6" id="KW-0645">Protease</keyword>
<dbReference type="SUPFAM" id="SSF55920">
    <property type="entry name" value="Creatinase/aminopeptidase"/>
    <property type="match status" value="1"/>
</dbReference>
<dbReference type="PRINTS" id="PR00599">
    <property type="entry name" value="MAPEPTIDASE"/>
</dbReference>
<comment type="catalytic activity">
    <reaction evidence="6 7">
        <text>Release of N-terminal amino acids, preferentially methionine, from peptides and arylamides.</text>
        <dbReference type="EC" id="3.4.11.18"/>
    </reaction>
</comment>
<comment type="similarity">
    <text evidence="6">Belongs to the peptidase M24A family. Methionine aminopeptidase type 1 subfamily.</text>
</comment>
<evidence type="ECO:0000256" key="6">
    <source>
        <dbReference type="HAMAP-Rule" id="MF_01974"/>
    </source>
</evidence>
<dbReference type="RefSeq" id="WP_134113091.1">
    <property type="nucleotide sequence ID" value="NZ_SOBG01000004.1"/>
</dbReference>
<dbReference type="NCBIfam" id="TIGR00500">
    <property type="entry name" value="met_pdase_I"/>
    <property type="match status" value="1"/>
</dbReference>
<feature type="binding site" evidence="6">
    <location>
        <position position="175"/>
    </location>
    <ligand>
        <name>a divalent metal cation</name>
        <dbReference type="ChEBI" id="CHEBI:60240"/>
        <label>2</label>
        <note>catalytic</note>
    </ligand>
</feature>
<dbReference type="EC" id="3.4.11.18" evidence="6 7"/>
<dbReference type="Proteomes" id="UP000294678">
    <property type="component" value="Unassembled WGS sequence"/>
</dbReference>
<feature type="binding site" evidence="6">
    <location>
        <position position="83"/>
    </location>
    <ligand>
        <name>substrate</name>
    </ligand>
</feature>
<evidence type="ECO:0000256" key="5">
    <source>
        <dbReference type="ARBA" id="ARBA00022801"/>
    </source>
</evidence>
<dbReference type="GO" id="GO:0046872">
    <property type="term" value="F:metal ion binding"/>
    <property type="evidence" value="ECO:0007669"/>
    <property type="project" value="UniProtKB-UniRule"/>
</dbReference>
<comment type="cofactor">
    <cofactor evidence="6">
        <name>Co(2+)</name>
        <dbReference type="ChEBI" id="CHEBI:48828"/>
    </cofactor>
    <cofactor evidence="6">
        <name>Zn(2+)</name>
        <dbReference type="ChEBI" id="CHEBI:29105"/>
    </cofactor>
    <cofactor evidence="6">
        <name>Mn(2+)</name>
        <dbReference type="ChEBI" id="CHEBI:29035"/>
    </cofactor>
    <cofactor evidence="6">
        <name>Fe(2+)</name>
        <dbReference type="ChEBI" id="CHEBI:29033"/>
    </cofactor>
    <text evidence="6">Binds 2 divalent metal cations per subunit. Has a high-affinity and a low affinity metal-binding site. The true nature of the physiological cofactor is under debate. The enzyme is active with cobalt, zinc, manganese or divalent iron ions. Most likely, methionine aminopeptidases function as mononuclear Fe(2+)-metalloproteases under physiological conditions, and the catalytically relevant metal-binding site has been assigned to the histidine-containing high-affinity site.</text>
</comment>
<evidence type="ECO:0000256" key="2">
    <source>
        <dbReference type="ARBA" id="ARBA00022438"/>
    </source>
</evidence>
<organism evidence="9 10">
    <name type="scientific">Hypnocyclicus thermotrophus</name>
    <dbReference type="NCBI Taxonomy" id="1627895"/>
    <lineage>
        <taxon>Bacteria</taxon>
        <taxon>Fusobacteriati</taxon>
        <taxon>Fusobacteriota</taxon>
        <taxon>Fusobacteriia</taxon>
        <taxon>Fusobacteriales</taxon>
        <taxon>Fusobacteriaceae</taxon>
        <taxon>Hypnocyclicus</taxon>
    </lineage>
</organism>
<feature type="binding site" evidence="6">
    <location>
        <position position="112"/>
    </location>
    <ligand>
        <name>a divalent metal cation</name>
        <dbReference type="ChEBI" id="CHEBI:60240"/>
        <label>2</label>
        <note>catalytic</note>
    </ligand>
</feature>
<dbReference type="PROSITE" id="PS00680">
    <property type="entry name" value="MAP_1"/>
    <property type="match status" value="1"/>
</dbReference>
<feature type="binding site" evidence="6">
    <location>
        <position position="239"/>
    </location>
    <ligand>
        <name>a divalent metal cation</name>
        <dbReference type="ChEBI" id="CHEBI:60240"/>
        <label>2</label>
        <note>catalytic</note>
    </ligand>
</feature>
<comment type="caution">
    <text evidence="9">The sequence shown here is derived from an EMBL/GenBank/DDBJ whole genome shotgun (WGS) entry which is preliminary data.</text>
</comment>
<accession>A0AA46I5P4</accession>
<evidence type="ECO:0000256" key="3">
    <source>
        <dbReference type="ARBA" id="ARBA00022670"/>
    </source>
</evidence>
<feature type="binding site" evidence="6">
    <location>
        <position position="239"/>
    </location>
    <ligand>
        <name>a divalent metal cation</name>
        <dbReference type="ChEBI" id="CHEBI:60240"/>
        <label>1</label>
    </ligand>
</feature>
<keyword evidence="4 6" id="KW-0479">Metal-binding</keyword>
<feature type="binding site" evidence="6">
    <location>
        <position position="182"/>
    </location>
    <ligand>
        <name>substrate</name>
    </ligand>
</feature>
<dbReference type="HAMAP" id="MF_01974">
    <property type="entry name" value="MetAP_1"/>
    <property type="match status" value="1"/>
</dbReference>
<dbReference type="EMBL" id="SOBG01000004">
    <property type="protein sequence ID" value="TDT70657.1"/>
    <property type="molecule type" value="Genomic_DNA"/>
</dbReference>
<evidence type="ECO:0000256" key="4">
    <source>
        <dbReference type="ARBA" id="ARBA00022723"/>
    </source>
</evidence>
<dbReference type="InterPro" id="IPR036005">
    <property type="entry name" value="Creatinase/aminopeptidase-like"/>
</dbReference>
<dbReference type="Gene3D" id="3.90.230.10">
    <property type="entry name" value="Creatinase/methionine aminopeptidase superfamily"/>
    <property type="match status" value="1"/>
</dbReference>
<dbReference type="GO" id="GO:0006508">
    <property type="term" value="P:proteolysis"/>
    <property type="evidence" value="ECO:0007669"/>
    <property type="project" value="UniProtKB-KW"/>
</dbReference>
<keyword evidence="2 6" id="KW-0031">Aminopeptidase</keyword>
<dbReference type="PANTHER" id="PTHR43330:SF27">
    <property type="entry name" value="METHIONINE AMINOPEPTIDASE"/>
    <property type="match status" value="1"/>
</dbReference>
<dbReference type="AlphaFoldDB" id="A0AA46I5P4"/>
<name>A0AA46I5P4_9FUSO</name>
<feature type="binding site" evidence="6">
    <location>
        <position position="101"/>
    </location>
    <ligand>
        <name>a divalent metal cation</name>
        <dbReference type="ChEBI" id="CHEBI:60240"/>
        <label>1</label>
    </ligand>
</feature>
<comment type="subunit">
    <text evidence="6">Monomer.</text>
</comment>
<dbReference type="Pfam" id="PF00557">
    <property type="entry name" value="Peptidase_M24"/>
    <property type="match status" value="1"/>
</dbReference>
<dbReference type="PANTHER" id="PTHR43330">
    <property type="entry name" value="METHIONINE AMINOPEPTIDASE"/>
    <property type="match status" value="1"/>
</dbReference>
<comment type="function">
    <text evidence="1 6">Removes the N-terminal methionine from nascent proteins. The N-terminal methionine is often cleaved when the second residue in the primary sequence is small and uncharged (Met-Ala-, Cys, Gly, Pro, Ser, Thr, or Val). Requires deformylation of the N(alpha)-formylated initiator methionine before it can be hydrolyzed.</text>
</comment>
<protein>
    <recommendedName>
        <fullName evidence="6 7">Methionine aminopeptidase</fullName>
        <shortName evidence="6">MAP</shortName>
        <shortName evidence="6">MetAP</shortName>
        <ecNumber evidence="6 7">3.4.11.18</ecNumber>
    </recommendedName>
    <alternativeName>
        <fullName evidence="6">Peptidase M</fullName>
    </alternativeName>
</protein>
<feature type="binding site" evidence="6">
    <location>
        <position position="112"/>
    </location>
    <ligand>
        <name>a divalent metal cation</name>
        <dbReference type="ChEBI" id="CHEBI:60240"/>
        <label>1</label>
    </ligand>
</feature>
<keyword evidence="5 6" id="KW-0378">Hydrolase</keyword>
<dbReference type="InterPro" id="IPR001714">
    <property type="entry name" value="Pept_M24_MAP"/>
</dbReference>
<dbReference type="InterPro" id="IPR000994">
    <property type="entry name" value="Pept_M24"/>
</dbReference>
<dbReference type="InterPro" id="IPR002467">
    <property type="entry name" value="Pept_M24A_MAP1"/>
</dbReference>
<dbReference type="GO" id="GO:0070006">
    <property type="term" value="F:metalloaminopeptidase activity"/>
    <property type="evidence" value="ECO:0007669"/>
    <property type="project" value="UniProtKB-UniRule"/>
</dbReference>
<sequence length="256" mass="28127">MVIIKSIEEIKKIKEANQLIAKLYKEVLPKYIKSGISTYEIDKIIEDYLLSNNATGESKGYGKEYGNPYPAVSCISVNEAVVHGIPSKDIILKDGDIVSIDVVTNLNGYIGDSAITYPVGEIDEESKKLLKVTEKAREIAIENLVVGKRLGDMGNAVQKYVEKNGFSVVRDFCGHGVGIKMHEEPMIPNYGRKGRGIKIENGMVLAIEPMVNVGTYKVELLSDGWTAVTKDRKRSAHFEHSVAIIGGKAVILSELD</sequence>
<feature type="binding site" evidence="6">
    <location>
        <position position="208"/>
    </location>
    <ligand>
        <name>a divalent metal cation</name>
        <dbReference type="ChEBI" id="CHEBI:60240"/>
        <label>2</label>
        <note>catalytic</note>
    </ligand>
</feature>